<organism evidence="1 2">
    <name type="scientific">Quercus rubra</name>
    <name type="common">Northern red oak</name>
    <name type="synonym">Quercus borealis</name>
    <dbReference type="NCBI Taxonomy" id="3512"/>
    <lineage>
        <taxon>Eukaryota</taxon>
        <taxon>Viridiplantae</taxon>
        <taxon>Streptophyta</taxon>
        <taxon>Embryophyta</taxon>
        <taxon>Tracheophyta</taxon>
        <taxon>Spermatophyta</taxon>
        <taxon>Magnoliopsida</taxon>
        <taxon>eudicotyledons</taxon>
        <taxon>Gunneridae</taxon>
        <taxon>Pentapetalae</taxon>
        <taxon>rosids</taxon>
        <taxon>fabids</taxon>
        <taxon>Fagales</taxon>
        <taxon>Fagaceae</taxon>
        <taxon>Quercus</taxon>
    </lineage>
</organism>
<sequence>MVLRRHTRFLQLLRVNEVRPIKPPIDEGSSIIAVKSKLSIFRPLTFPRFSGKFSKFELPERSRHSSDFKQQMVLERHTRFLQLLRVNEVRPIKPPIDEGNSSIAVSLKSSLPRRSIIHGFSGKFLNLEHVERSRAP</sequence>
<dbReference type="EMBL" id="JAXUIC010000007">
    <property type="protein sequence ID" value="KAK4580877.1"/>
    <property type="molecule type" value="Genomic_DNA"/>
</dbReference>
<protein>
    <submittedName>
        <fullName evidence="1">Uncharacterized protein</fullName>
    </submittedName>
</protein>
<proteinExistence type="predicted"/>
<accession>A0AAN7EVL9</accession>
<keyword evidence="2" id="KW-1185">Reference proteome</keyword>
<evidence type="ECO:0000313" key="2">
    <source>
        <dbReference type="Proteomes" id="UP001324115"/>
    </source>
</evidence>
<gene>
    <name evidence="1" type="ORF">RGQ29_024503</name>
</gene>
<comment type="caution">
    <text evidence="1">The sequence shown here is derived from an EMBL/GenBank/DDBJ whole genome shotgun (WGS) entry which is preliminary data.</text>
</comment>
<evidence type="ECO:0000313" key="1">
    <source>
        <dbReference type="EMBL" id="KAK4580877.1"/>
    </source>
</evidence>
<dbReference type="AlphaFoldDB" id="A0AAN7EVL9"/>
<reference evidence="1 2" key="1">
    <citation type="journal article" date="2023" name="G3 (Bethesda)">
        <title>A haplotype-resolved chromosome-scale genome for Quercus rubra L. provides insights into the genetics of adaptive traits for red oak species.</title>
        <authorList>
            <person name="Kapoor B."/>
            <person name="Jenkins J."/>
            <person name="Schmutz J."/>
            <person name="Zhebentyayeva T."/>
            <person name="Kuelheim C."/>
            <person name="Coggeshall M."/>
            <person name="Heim C."/>
            <person name="Lasky J.R."/>
            <person name="Leites L."/>
            <person name="Islam-Faridi N."/>
            <person name="Romero-Severson J."/>
            <person name="DeLeo V.L."/>
            <person name="Lucas S.M."/>
            <person name="Lazic D."/>
            <person name="Gailing O."/>
            <person name="Carlson J."/>
            <person name="Staton M."/>
        </authorList>
    </citation>
    <scope>NUCLEOTIDE SEQUENCE [LARGE SCALE GENOMIC DNA]</scope>
    <source>
        <strain evidence="1">Pseudo-F2</strain>
    </source>
</reference>
<name>A0AAN7EVL9_QUERU</name>
<dbReference type="Proteomes" id="UP001324115">
    <property type="component" value="Unassembled WGS sequence"/>
</dbReference>